<evidence type="ECO:0000313" key="3">
    <source>
        <dbReference type="Proteomes" id="UP001589575"/>
    </source>
</evidence>
<comment type="caution">
    <text evidence="2">The sequence shown here is derived from an EMBL/GenBank/DDBJ whole genome shotgun (WGS) entry which is preliminary data.</text>
</comment>
<dbReference type="EMBL" id="JBHMFI010000001">
    <property type="protein sequence ID" value="MFB9073097.1"/>
    <property type="molecule type" value="Genomic_DNA"/>
</dbReference>
<reference evidence="2 3" key="1">
    <citation type="submission" date="2024-09" db="EMBL/GenBank/DDBJ databases">
        <authorList>
            <person name="Sun Q."/>
            <person name="Mori K."/>
        </authorList>
    </citation>
    <scope>NUCLEOTIDE SEQUENCE [LARGE SCALE GENOMIC DNA]</scope>
    <source>
        <strain evidence="2 3">CCM 7609</strain>
    </source>
</reference>
<organism evidence="2 3">
    <name type="scientific">Citricoccus parietis</name>
    <dbReference type="NCBI Taxonomy" id="592307"/>
    <lineage>
        <taxon>Bacteria</taxon>
        <taxon>Bacillati</taxon>
        <taxon>Actinomycetota</taxon>
        <taxon>Actinomycetes</taxon>
        <taxon>Micrococcales</taxon>
        <taxon>Micrococcaceae</taxon>
        <taxon>Citricoccus</taxon>
    </lineage>
</organism>
<sequence length="58" mass="5920">MKAATLKGSPSPPPPPAPASPEHPVRASSPATAKPAVSFSGVRMIFSLGEMPPRAAVW</sequence>
<feature type="compositionally biased region" description="Pro residues" evidence="1">
    <location>
        <begin position="10"/>
        <end position="21"/>
    </location>
</feature>
<evidence type="ECO:0000313" key="2">
    <source>
        <dbReference type="EMBL" id="MFB9073097.1"/>
    </source>
</evidence>
<accession>A0ABV5G2E2</accession>
<name>A0ABV5G2E2_9MICC</name>
<evidence type="ECO:0000256" key="1">
    <source>
        <dbReference type="SAM" id="MobiDB-lite"/>
    </source>
</evidence>
<keyword evidence="3" id="KW-1185">Reference proteome</keyword>
<feature type="region of interest" description="Disordered" evidence="1">
    <location>
        <begin position="1"/>
        <end position="35"/>
    </location>
</feature>
<dbReference type="Proteomes" id="UP001589575">
    <property type="component" value="Unassembled WGS sequence"/>
</dbReference>
<proteinExistence type="predicted"/>
<protein>
    <submittedName>
        <fullName evidence="2">Uncharacterized protein</fullName>
    </submittedName>
</protein>
<gene>
    <name evidence="2" type="ORF">ACFFX0_18565</name>
</gene>